<protein>
    <recommendedName>
        <fullName evidence="2">GcrA cell cycle regulator</fullName>
    </recommendedName>
</protein>
<organism evidence="1">
    <name type="scientific">uncultured Caudovirales phage</name>
    <dbReference type="NCBI Taxonomy" id="2100421"/>
    <lineage>
        <taxon>Viruses</taxon>
        <taxon>Duplodnaviria</taxon>
        <taxon>Heunggongvirae</taxon>
        <taxon>Uroviricota</taxon>
        <taxon>Caudoviricetes</taxon>
        <taxon>Peduoviridae</taxon>
        <taxon>Maltschvirus</taxon>
        <taxon>Maltschvirus maltsch</taxon>
    </lineage>
</organism>
<evidence type="ECO:0008006" key="2">
    <source>
        <dbReference type="Google" id="ProtNLM"/>
    </source>
</evidence>
<reference evidence="1" key="1">
    <citation type="submission" date="2020-04" db="EMBL/GenBank/DDBJ databases">
        <authorList>
            <person name="Chiriac C."/>
            <person name="Salcher M."/>
            <person name="Ghai R."/>
            <person name="Kavagutti S V."/>
        </authorList>
    </citation>
    <scope>NUCLEOTIDE SEQUENCE</scope>
</reference>
<dbReference type="InterPro" id="IPR011681">
    <property type="entry name" value="GcrA"/>
</dbReference>
<proteinExistence type="predicted"/>
<dbReference type="Gene3D" id="1.10.10.60">
    <property type="entry name" value="Homeodomain-like"/>
    <property type="match status" value="1"/>
</dbReference>
<sequence length="193" mass="21959">MTQEERNAKLTKMWNAGESVESISKTLDIHETTIRYWRRRLGLEPRQVLMPPDSDDMTVIEREWKAGKGATQIGRMLNRTRNSVMGIILRRGWTRLGNGLKAKVSHNPRPVKVVSEKPKPTPIARVALDRISSPKARPFMERGRNDCAWPIGELPDMLACCNPVSRGSWCAEHAKIGYQPPSPARDRLQRLAR</sequence>
<dbReference type="Pfam" id="PF07750">
    <property type="entry name" value="GcrA"/>
    <property type="match status" value="1"/>
</dbReference>
<accession>A0A6J5NEH0</accession>
<gene>
    <name evidence="1" type="ORF">UFOVP679_30</name>
</gene>
<evidence type="ECO:0000313" key="1">
    <source>
        <dbReference type="EMBL" id="CAB4157559.1"/>
    </source>
</evidence>
<dbReference type="EMBL" id="LR796660">
    <property type="protein sequence ID" value="CAB4157559.1"/>
    <property type="molecule type" value="Genomic_DNA"/>
</dbReference>
<name>A0A6J5NEH0_9CAUD</name>